<keyword evidence="3" id="KW-1185">Reference proteome</keyword>
<proteinExistence type="predicted"/>
<evidence type="ECO:0000313" key="3">
    <source>
        <dbReference type="Proteomes" id="UP001163046"/>
    </source>
</evidence>
<dbReference type="Proteomes" id="UP001163046">
    <property type="component" value="Unassembled WGS sequence"/>
</dbReference>
<dbReference type="InterPro" id="IPR038185">
    <property type="entry name" value="MyTH4_dom_sf"/>
</dbReference>
<dbReference type="PANTHER" id="PTHR22692">
    <property type="entry name" value="MYOSIN VII, XV"/>
    <property type="match status" value="1"/>
</dbReference>
<gene>
    <name evidence="2" type="primary">Myo15_2</name>
    <name evidence="2" type="ORF">OS493_003024</name>
</gene>
<dbReference type="Pfam" id="PF00784">
    <property type="entry name" value="MyTH4"/>
    <property type="match status" value="1"/>
</dbReference>
<dbReference type="OrthoDB" id="8182952at2759"/>
<reference evidence="2" key="1">
    <citation type="submission" date="2023-01" db="EMBL/GenBank/DDBJ databases">
        <title>Genome assembly of the deep-sea coral Lophelia pertusa.</title>
        <authorList>
            <person name="Herrera S."/>
            <person name="Cordes E."/>
        </authorList>
    </citation>
    <scope>NUCLEOTIDE SEQUENCE</scope>
    <source>
        <strain evidence="2">USNM1676648</strain>
        <tissue evidence="2">Polyp</tissue>
    </source>
</reference>
<sequence>MGALVTHTWTVEQDQLQNERRKKATVLQVAPTPPASPAPLAPSAEELVESNAPEVAEIEKPIVTDVTHLEIPADLALVFANIQGWSLAHGASVQENKGDMIKHDYATSKLPDDINDFPFSKFVQDHFQSEQQWRMLRAPLRNSLLHIKYSDSVMAIGLFQLVMRFMDDESITGAKEFAVGNYLVQMGIFKPELREEMYCHLCNQTWGNYSDASNERGWLLLALFLCCFAPSSRLYKHLLKYVF</sequence>
<dbReference type="PANTHER" id="PTHR22692:SF26">
    <property type="entry name" value="SH3 DOMAIN-CONTAINING PROTEIN"/>
    <property type="match status" value="1"/>
</dbReference>
<dbReference type="Gene3D" id="1.25.40.530">
    <property type="entry name" value="MyTH4 domain"/>
    <property type="match status" value="2"/>
</dbReference>
<dbReference type="PROSITE" id="PS51016">
    <property type="entry name" value="MYTH4"/>
    <property type="match status" value="1"/>
</dbReference>
<dbReference type="GO" id="GO:0005856">
    <property type="term" value="C:cytoskeleton"/>
    <property type="evidence" value="ECO:0007669"/>
    <property type="project" value="InterPro"/>
</dbReference>
<feature type="domain" description="MyTH4" evidence="1">
    <location>
        <begin position="135"/>
        <end position="243"/>
    </location>
</feature>
<dbReference type="AlphaFoldDB" id="A0A9W9YGH3"/>
<comment type="caution">
    <text evidence="2">The sequence shown here is derived from an EMBL/GenBank/DDBJ whole genome shotgun (WGS) entry which is preliminary data.</text>
</comment>
<evidence type="ECO:0000259" key="1">
    <source>
        <dbReference type="PROSITE" id="PS51016"/>
    </source>
</evidence>
<dbReference type="InterPro" id="IPR000857">
    <property type="entry name" value="MyTH4_dom"/>
</dbReference>
<protein>
    <submittedName>
        <fullName evidence="2">TRAFAC class myosin-kinesin ATPase super</fullName>
    </submittedName>
</protein>
<accession>A0A9W9YGH3</accession>
<name>A0A9W9YGH3_9CNID</name>
<organism evidence="2 3">
    <name type="scientific">Desmophyllum pertusum</name>
    <dbReference type="NCBI Taxonomy" id="174260"/>
    <lineage>
        <taxon>Eukaryota</taxon>
        <taxon>Metazoa</taxon>
        <taxon>Cnidaria</taxon>
        <taxon>Anthozoa</taxon>
        <taxon>Hexacorallia</taxon>
        <taxon>Scleractinia</taxon>
        <taxon>Caryophylliina</taxon>
        <taxon>Caryophylliidae</taxon>
        <taxon>Desmophyllum</taxon>
    </lineage>
</organism>
<dbReference type="SMART" id="SM00139">
    <property type="entry name" value="MyTH4"/>
    <property type="match status" value="1"/>
</dbReference>
<evidence type="ECO:0000313" key="2">
    <source>
        <dbReference type="EMBL" id="KAJ7340291.1"/>
    </source>
</evidence>
<dbReference type="InterPro" id="IPR051567">
    <property type="entry name" value="Unconventional_Myosin_ATPase"/>
</dbReference>
<dbReference type="EMBL" id="MU827778">
    <property type="protein sequence ID" value="KAJ7340291.1"/>
    <property type="molecule type" value="Genomic_DNA"/>
</dbReference>